<feature type="compositionally biased region" description="Low complexity" evidence="1">
    <location>
        <begin position="52"/>
        <end position="72"/>
    </location>
</feature>
<gene>
    <name evidence="2" type="ORF">ACJ73_07794</name>
</gene>
<organism evidence="2 3">
    <name type="scientific">Blastomyces percursus</name>
    <dbReference type="NCBI Taxonomy" id="1658174"/>
    <lineage>
        <taxon>Eukaryota</taxon>
        <taxon>Fungi</taxon>
        <taxon>Dikarya</taxon>
        <taxon>Ascomycota</taxon>
        <taxon>Pezizomycotina</taxon>
        <taxon>Eurotiomycetes</taxon>
        <taxon>Eurotiomycetidae</taxon>
        <taxon>Onygenales</taxon>
        <taxon>Ajellomycetaceae</taxon>
        <taxon>Blastomyces</taxon>
    </lineage>
</organism>
<feature type="non-terminal residue" evidence="2">
    <location>
        <position position="141"/>
    </location>
</feature>
<proteinExistence type="predicted"/>
<reference evidence="2 3" key="1">
    <citation type="submission" date="2015-08" db="EMBL/GenBank/DDBJ databases">
        <title>Emmonsia species relationships and genome sequence.</title>
        <authorList>
            <person name="Cuomo C.A."/>
            <person name="Schwartz I.S."/>
            <person name="Kenyon C."/>
            <person name="De Hoog G.S."/>
            <person name="Govender N.P."/>
            <person name="Botha A."/>
            <person name="Moreno L."/>
            <person name="De Vries M."/>
            <person name="Munoz J.F."/>
            <person name="Stielow J.B."/>
        </authorList>
    </citation>
    <scope>NUCLEOTIDE SEQUENCE [LARGE SCALE GENOMIC DNA]</scope>
    <source>
        <strain evidence="2 3">EI222</strain>
    </source>
</reference>
<evidence type="ECO:0000313" key="2">
    <source>
        <dbReference type="EMBL" id="OJD20868.1"/>
    </source>
</evidence>
<dbReference type="EMBL" id="LGTZ01001664">
    <property type="protein sequence ID" value="OJD20868.1"/>
    <property type="molecule type" value="Genomic_DNA"/>
</dbReference>
<dbReference type="AlphaFoldDB" id="A0A1J9QYE4"/>
<dbReference type="VEuPathDB" id="FungiDB:ACJ73_07794"/>
<name>A0A1J9QYE4_9EURO</name>
<dbReference type="OrthoDB" id="10574127at2759"/>
<feature type="region of interest" description="Disordered" evidence="1">
    <location>
        <begin position="1"/>
        <end position="120"/>
    </location>
</feature>
<keyword evidence="3" id="KW-1185">Reference proteome</keyword>
<feature type="compositionally biased region" description="Low complexity" evidence="1">
    <location>
        <begin position="11"/>
        <end position="23"/>
    </location>
</feature>
<evidence type="ECO:0000256" key="1">
    <source>
        <dbReference type="SAM" id="MobiDB-lite"/>
    </source>
</evidence>
<protein>
    <submittedName>
        <fullName evidence="2">Uncharacterized protein</fullName>
    </submittedName>
</protein>
<sequence length="141" mass="15008">MPPKSADNPRRPAAASSASRRAAIPVDSASPTPVPAATSTDPTNPPIDPNLTVPRSRTNPSTSTSAIATGGSPPRPGVQRLQSLKKRTPGSSLIPLNPDGTTPKPTLRYQPRAVVRKSKAEREALERIEAERQHERLREAA</sequence>
<dbReference type="STRING" id="1658174.A0A1J9QYE4"/>
<comment type="caution">
    <text evidence="2">The sequence shown here is derived from an EMBL/GenBank/DDBJ whole genome shotgun (WGS) entry which is preliminary data.</text>
</comment>
<evidence type="ECO:0000313" key="3">
    <source>
        <dbReference type="Proteomes" id="UP000242791"/>
    </source>
</evidence>
<dbReference type="Proteomes" id="UP000242791">
    <property type="component" value="Unassembled WGS sequence"/>
</dbReference>
<accession>A0A1J9QYE4</accession>